<dbReference type="EMBL" id="JAGYPN010000001">
    <property type="protein sequence ID" value="MBS4222625.1"/>
    <property type="molecule type" value="Genomic_DNA"/>
</dbReference>
<dbReference type="AlphaFoldDB" id="A0A942UJK1"/>
<dbReference type="RefSeq" id="WP_213097889.1">
    <property type="nucleotide sequence ID" value="NZ_JAGYPH010000001.1"/>
</dbReference>
<dbReference type="Gene3D" id="3.20.20.150">
    <property type="entry name" value="Divalent-metal-dependent TIM barrel enzymes"/>
    <property type="match status" value="1"/>
</dbReference>
<gene>
    <name evidence="3" type="ORF">KHA91_07615</name>
</gene>
<name>A0A942UJK1_9BACI</name>
<evidence type="ECO:0000256" key="1">
    <source>
        <dbReference type="ARBA" id="ARBA00023235"/>
    </source>
</evidence>
<dbReference type="InterPro" id="IPR050417">
    <property type="entry name" value="Sugar_Epim/Isomerase"/>
</dbReference>
<organism evidence="3 4">
    <name type="scientific">Lederbergia citrea</name>
    <dbReference type="NCBI Taxonomy" id="2833581"/>
    <lineage>
        <taxon>Bacteria</taxon>
        <taxon>Bacillati</taxon>
        <taxon>Bacillota</taxon>
        <taxon>Bacilli</taxon>
        <taxon>Bacillales</taxon>
        <taxon>Bacillaceae</taxon>
        <taxon>Lederbergia</taxon>
    </lineage>
</organism>
<comment type="caution">
    <text evidence="3">The sequence shown here is derived from an EMBL/GenBank/DDBJ whole genome shotgun (WGS) entry which is preliminary data.</text>
</comment>
<dbReference type="Pfam" id="PF01261">
    <property type="entry name" value="AP_endonuc_2"/>
    <property type="match status" value="1"/>
</dbReference>
<keyword evidence="4" id="KW-1185">Reference proteome</keyword>
<feature type="domain" description="Xylose isomerase-like TIM barrel" evidence="2">
    <location>
        <begin position="13"/>
        <end position="249"/>
    </location>
</feature>
<dbReference type="SUPFAM" id="SSF51658">
    <property type="entry name" value="Xylose isomerase-like"/>
    <property type="match status" value="1"/>
</dbReference>
<protein>
    <submittedName>
        <fullName evidence="3">Sugar phosphate isomerase/epimerase</fullName>
    </submittedName>
</protein>
<evidence type="ECO:0000259" key="2">
    <source>
        <dbReference type="Pfam" id="PF01261"/>
    </source>
</evidence>
<dbReference type="GO" id="GO:0016853">
    <property type="term" value="F:isomerase activity"/>
    <property type="evidence" value="ECO:0007669"/>
    <property type="project" value="UniProtKB-KW"/>
</dbReference>
<evidence type="ECO:0000313" key="4">
    <source>
        <dbReference type="Proteomes" id="UP000676456"/>
    </source>
</evidence>
<proteinExistence type="predicted"/>
<dbReference type="PANTHER" id="PTHR43489:SF7">
    <property type="entry name" value="3-DEHYDRO-D-GULOSIDE 4-EPIMERASE-RELATED"/>
    <property type="match status" value="1"/>
</dbReference>
<dbReference type="PANTHER" id="PTHR43489">
    <property type="entry name" value="ISOMERASE"/>
    <property type="match status" value="1"/>
</dbReference>
<dbReference type="InterPro" id="IPR013022">
    <property type="entry name" value="Xyl_isomerase-like_TIM-brl"/>
</dbReference>
<keyword evidence="1 3" id="KW-0413">Isomerase</keyword>
<dbReference type="Proteomes" id="UP000676456">
    <property type="component" value="Unassembled WGS sequence"/>
</dbReference>
<sequence>MKFGCCASIDQAQNVQAAGFDFIECTVVSLVPEKNDNEFAEVLKKYQESPVPIGACNVFLPGDMKIVGDTVNHNRIKTYVENALSRVKQIGADTIVFGSGGARTVPHGFSHDRAEEQIIQFLNLTADYAEPLDLTIVIEPLNKKESNIINSVREANDFAEIINRKSIQVLADFYHMDEEKEPLENMVKAQKNLKHIHVADTGRLAPGTGSYPYDHFVECLNRANYNGRVSIECGWNDFSNEIKNAREYLQECFKIPNDTARI</sequence>
<accession>A0A942UJK1</accession>
<dbReference type="InterPro" id="IPR036237">
    <property type="entry name" value="Xyl_isomerase-like_sf"/>
</dbReference>
<reference evidence="3 4" key="1">
    <citation type="submission" date="2021-05" db="EMBL/GenBank/DDBJ databases">
        <title>Novel Bacillus species.</title>
        <authorList>
            <person name="Liu G."/>
        </authorList>
    </citation>
    <scope>NUCLEOTIDE SEQUENCE [LARGE SCALE GENOMIC DNA]</scope>
    <source>
        <strain evidence="3 4">FJAT-49682</strain>
    </source>
</reference>
<evidence type="ECO:0000313" key="3">
    <source>
        <dbReference type="EMBL" id="MBS4222625.1"/>
    </source>
</evidence>